<evidence type="ECO:0000313" key="2">
    <source>
        <dbReference type="Proteomes" id="UP000887013"/>
    </source>
</evidence>
<dbReference type="EMBL" id="BMAW01014786">
    <property type="protein sequence ID" value="GFT40464.1"/>
    <property type="molecule type" value="Genomic_DNA"/>
</dbReference>
<reference evidence="1" key="1">
    <citation type="submission" date="2020-08" db="EMBL/GenBank/DDBJ databases">
        <title>Multicomponent nature underlies the extraordinary mechanical properties of spider dragline silk.</title>
        <authorList>
            <person name="Kono N."/>
            <person name="Nakamura H."/>
            <person name="Mori M."/>
            <person name="Yoshida Y."/>
            <person name="Ohtoshi R."/>
            <person name="Malay A.D."/>
            <person name="Moran D.A.P."/>
            <person name="Tomita M."/>
            <person name="Numata K."/>
            <person name="Arakawa K."/>
        </authorList>
    </citation>
    <scope>NUCLEOTIDE SEQUENCE</scope>
</reference>
<comment type="caution">
    <text evidence="1">The sequence shown here is derived from an EMBL/GenBank/DDBJ whole genome shotgun (WGS) entry which is preliminary data.</text>
</comment>
<name>A0A8X6NY04_NEPPI</name>
<dbReference type="AlphaFoldDB" id="A0A8X6NY04"/>
<organism evidence="1 2">
    <name type="scientific">Nephila pilipes</name>
    <name type="common">Giant wood spider</name>
    <name type="synonym">Nephila maculata</name>
    <dbReference type="NCBI Taxonomy" id="299642"/>
    <lineage>
        <taxon>Eukaryota</taxon>
        <taxon>Metazoa</taxon>
        <taxon>Ecdysozoa</taxon>
        <taxon>Arthropoda</taxon>
        <taxon>Chelicerata</taxon>
        <taxon>Arachnida</taxon>
        <taxon>Araneae</taxon>
        <taxon>Araneomorphae</taxon>
        <taxon>Entelegynae</taxon>
        <taxon>Araneoidea</taxon>
        <taxon>Nephilidae</taxon>
        <taxon>Nephila</taxon>
    </lineage>
</organism>
<proteinExistence type="predicted"/>
<gene>
    <name evidence="1" type="ORF">NPIL_596431</name>
</gene>
<keyword evidence="2" id="KW-1185">Reference proteome</keyword>
<sequence>MCGNITSILFRNLLTFPRTSNEKRNASHRRMRVEMFNAIVLFFCFLVAVPQVAPGRTPYNPKSIQDMVERTTLCAACMYIDEVKIVVQNCRFRLPFACKVRELRCVTYNMGSYPQFMGEKWERLCKVNGLSFKIAKCAFESKECVVSQKERRTKPGKRRLKYIYNFVKCLREVEETFCLDSSLATVKRSPLLFDD</sequence>
<dbReference type="OrthoDB" id="10503114at2759"/>
<evidence type="ECO:0000313" key="1">
    <source>
        <dbReference type="EMBL" id="GFT40464.1"/>
    </source>
</evidence>
<protein>
    <submittedName>
        <fullName evidence="1">Uncharacterized protein</fullName>
    </submittedName>
</protein>
<accession>A0A8X6NY04</accession>
<dbReference type="Proteomes" id="UP000887013">
    <property type="component" value="Unassembled WGS sequence"/>
</dbReference>